<dbReference type="Proteomes" id="UP000178622">
    <property type="component" value="Unassembled WGS sequence"/>
</dbReference>
<dbReference type="PANTHER" id="PTHR30250:SF11">
    <property type="entry name" value="O-ANTIGEN TRANSPORTER-RELATED"/>
    <property type="match status" value="1"/>
</dbReference>
<dbReference type="STRING" id="1859473.BG261_06780"/>
<gene>
    <name evidence="7" type="ORF">BG261_06780</name>
</gene>
<dbReference type="PANTHER" id="PTHR30250">
    <property type="entry name" value="PST FAMILY PREDICTED COLANIC ACID TRANSPORTER"/>
    <property type="match status" value="1"/>
</dbReference>
<dbReference type="AlphaFoldDB" id="A0A1E8GK26"/>
<feature type="transmembrane region" description="Helical" evidence="6">
    <location>
        <begin position="291"/>
        <end position="309"/>
    </location>
</feature>
<evidence type="ECO:0000256" key="4">
    <source>
        <dbReference type="ARBA" id="ARBA00022989"/>
    </source>
</evidence>
<keyword evidence="3 6" id="KW-0812">Transmembrane</keyword>
<comment type="subcellular location">
    <subcellularLocation>
        <location evidence="1">Cell membrane</location>
        <topology evidence="1">Multi-pass membrane protein</topology>
    </subcellularLocation>
</comment>
<comment type="caution">
    <text evidence="7">The sequence shown here is derived from an EMBL/GenBank/DDBJ whole genome shotgun (WGS) entry which is preliminary data.</text>
</comment>
<keyword evidence="2" id="KW-1003">Cell membrane</keyword>
<evidence type="ECO:0000256" key="3">
    <source>
        <dbReference type="ARBA" id="ARBA00022692"/>
    </source>
</evidence>
<proteinExistence type="predicted"/>
<dbReference type="InterPro" id="IPR050833">
    <property type="entry name" value="Poly_Biosynth_Transport"/>
</dbReference>
<keyword evidence="5 6" id="KW-0472">Membrane</keyword>
<feature type="transmembrane region" description="Helical" evidence="6">
    <location>
        <begin position="381"/>
        <end position="399"/>
    </location>
</feature>
<dbReference type="InterPro" id="IPR002797">
    <property type="entry name" value="Polysacc_synth"/>
</dbReference>
<sequence length="471" mass="53225">MRESQLVNTYKKLVGNSLIFAIGNLGSKFITFIMLPLYTYKLSTSEYGTTDVIQTTVMLLLPIVSLSIYDAVLRFAMDEKEEKSDIFSSGILVSIIGVFISLIVTLVMFSLNIPFSIFFFMLLTVQSFQNLTSQFCKAIGKVKLFAVNGIVLSFATALTNVLFLIVFEFGVFGYLWSIVASNLLSIIFMVVVGRLYKYVDFRKINRDTIFRMLKFSVPLVPNSIAWWTSNTISRYFILYFLGASVNGLFAVANKIPTLLSVVNSIFFQAWQMTAIEEFESEDKDEIYSNTFNVYCQVLFLGSAVILAMIQPLMSVLVSPKFYLAWEYVPFLLTTVIYSSLSGFLGQNYVAAKKTVGVLVTTIFGAVVNILGNFILVPTMGAIGAGISSTIAFFVIWLVRMKDNKKFSNMKIDNKMFILNNILIFSQIMSMYLLKGKAMYISIIIHLLLICVVNRHLLSILTRYLKIRKVRM</sequence>
<feature type="transmembrane region" description="Helical" evidence="6">
    <location>
        <begin position="52"/>
        <end position="73"/>
    </location>
</feature>
<feature type="transmembrane region" description="Helical" evidence="6">
    <location>
        <begin position="173"/>
        <end position="196"/>
    </location>
</feature>
<feature type="transmembrane region" description="Helical" evidence="6">
    <location>
        <begin position="18"/>
        <end position="40"/>
    </location>
</feature>
<dbReference type="Pfam" id="PF01943">
    <property type="entry name" value="Polysacc_synt"/>
    <property type="match status" value="1"/>
</dbReference>
<feature type="transmembrane region" description="Helical" evidence="6">
    <location>
        <begin position="439"/>
        <end position="461"/>
    </location>
</feature>
<feature type="transmembrane region" description="Helical" evidence="6">
    <location>
        <begin position="85"/>
        <end position="109"/>
    </location>
</feature>
<evidence type="ECO:0000313" key="8">
    <source>
        <dbReference type="Proteomes" id="UP000178622"/>
    </source>
</evidence>
<feature type="transmembrane region" description="Helical" evidence="6">
    <location>
        <begin position="321"/>
        <end position="343"/>
    </location>
</feature>
<reference evidence="8" key="1">
    <citation type="submission" date="2016-09" db="EMBL/GenBank/DDBJ databases">
        <title>Draft genome sequence of a novel species of the family Streptococcaceae isolated from flowers.</title>
        <authorList>
            <person name="Chuah L.-O."/>
            <person name="Yap K.-P."/>
            <person name="Thong K.L."/>
            <person name="Liong M.T."/>
            <person name="Ahmad R."/>
            <person name="Rusul G."/>
        </authorList>
    </citation>
    <scope>NUCLEOTIDE SEQUENCE [LARGE SCALE GENOMIC DNA]</scope>
    <source>
        <strain evidence="8">DF1</strain>
    </source>
</reference>
<keyword evidence="4 6" id="KW-1133">Transmembrane helix</keyword>
<dbReference type="OrthoDB" id="3249502at2"/>
<evidence type="ECO:0000313" key="7">
    <source>
        <dbReference type="EMBL" id="OFI48595.1"/>
    </source>
</evidence>
<accession>A0A1E8GK26</accession>
<feature type="transmembrane region" description="Helical" evidence="6">
    <location>
        <begin position="115"/>
        <end position="132"/>
    </location>
</feature>
<keyword evidence="8" id="KW-1185">Reference proteome</keyword>
<evidence type="ECO:0000256" key="1">
    <source>
        <dbReference type="ARBA" id="ARBA00004651"/>
    </source>
</evidence>
<evidence type="ECO:0000256" key="6">
    <source>
        <dbReference type="SAM" id="Phobius"/>
    </source>
</evidence>
<feature type="transmembrane region" description="Helical" evidence="6">
    <location>
        <begin position="144"/>
        <end position="167"/>
    </location>
</feature>
<protein>
    <submittedName>
        <fullName evidence="7">Uncharacterized protein</fullName>
    </submittedName>
</protein>
<dbReference type="EMBL" id="MKIR01000024">
    <property type="protein sequence ID" value="OFI48595.1"/>
    <property type="molecule type" value="Genomic_DNA"/>
</dbReference>
<evidence type="ECO:0000256" key="2">
    <source>
        <dbReference type="ARBA" id="ARBA00022475"/>
    </source>
</evidence>
<evidence type="ECO:0000256" key="5">
    <source>
        <dbReference type="ARBA" id="ARBA00023136"/>
    </source>
</evidence>
<organism evidence="7 8">
    <name type="scientific">Floricoccus tropicus</name>
    <dbReference type="NCBI Taxonomy" id="1859473"/>
    <lineage>
        <taxon>Bacteria</taxon>
        <taxon>Bacillati</taxon>
        <taxon>Bacillota</taxon>
        <taxon>Bacilli</taxon>
        <taxon>Lactobacillales</taxon>
        <taxon>Streptococcaceae</taxon>
        <taxon>Floricoccus</taxon>
    </lineage>
</organism>
<feature type="transmembrane region" description="Helical" evidence="6">
    <location>
        <begin position="355"/>
        <end position="375"/>
    </location>
</feature>
<feature type="transmembrane region" description="Helical" evidence="6">
    <location>
        <begin position="415"/>
        <end position="433"/>
    </location>
</feature>
<name>A0A1E8GK26_9LACT</name>
<dbReference type="GO" id="GO:0005886">
    <property type="term" value="C:plasma membrane"/>
    <property type="evidence" value="ECO:0007669"/>
    <property type="project" value="UniProtKB-SubCell"/>
</dbReference>